<dbReference type="PROSITE" id="PS51635">
    <property type="entry name" value="PNPLA"/>
    <property type="match status" value="1"/>
</dbReference>
<gene>
    <name evidence="4" type="ORF">SAMN05421882_1003114</name>
</gene>
<sequence>MNTDAFISLAAPQKTGEPKRALVLPGGGLRLSYQAGILVALEEAGMAFQFMDGTSGGSLNLSMLLSGISPEEISRRWRTLRMMDTISFLPLEDYLKAENLQGMGDADGFRNKVLPHFGINFATIHQVNTVSANYNVLDYANKTVKTISHRNIDEDMVIAGMSLPGVFPPVYKDEGIYLDTGFVQDANLIEAVKNAAEEIWVLWGLGNTGVYRGGVLHLYVQMLEVSANTALNNQLELIRQLNHRIEKGDSPYGQTRPIQVHVIRPDYPLPLDPDLYLGKINHATLIEMGYADGKTYLQNLTKIPNHTIPSNPSRMKNPVPGIRFSQQLQGRLNFQEQTPFTSEELKLSLTVHINNLNAFIDDSLHSARVTGHLESPTLGSCRMLTHGIFTLENVSKKMRRMNYLFDVEKDHQNYSFLLEQVLNDDPGLDMWRDLSNMNLKLFKGQAQDGNLVASGTLHLPLRGIKDLIKGFHATEATSFTEEIAIKGRFARFFLGELYDVYR</sequence>
<dbReference type="Proteomes" id="UP000183454">
    <property type="component" value="Unassembled WGS sequence"/>
</dbReference>
<evidence type="ECO:0000313" key="5">
    <source>
        <dbReference type="Proteomes" id="UP000183454"/>
    </source>
</evidence>
<evidence type="ECO:0000256" key="2">
    <source>
        <dbReference type="PROSITE-ProRule" id="PRU01161"/>
    </source>
</evidence>
<keyword evidence="2" id="KW-0442">Lipid degradation</keyword>
<organism evidence="4 5">
    <name type="scientific">Nitrosomonas communis</name>
    <dbReference type="NCBI Taxonomy" id="44574"/>
    <lineage>
        <taxon>Bacteria</taxon>
        <taxon>Pseudomonadati</taxon>
        <taxon>Pseudomonadota</taxon>
        <taxon>Betaproteobacteria</taxon>
        <taxon>Nitrosomonadales</taxon>
        <taxon>Nitrosomonadaceae</taxon>
        <taxon>Nitrosomonas</taxon>
    </lineage>
</organism>
<dbReference type="Pfam" id="PF01734">
    <property type="entry name" value="Patatin"/>
    <property type="match status" value="1"/>
</dbReference>
<accession>A0A1H2R1Z7</accession>
<keyword evidence="1 2" id="KW-0443">Lipid metabolism</keyword>
<dbReference type="InterPro" id="IPR016035">
    <property type="entry name" value="Acyl_Trfase/lysoPLipase"/>
</dbReference>
<evidence type="ECO:0000256" key="1">
    <source>
        <dbReference type="ARBA" id="ARBA00023098"/>
    </source>
</evidence>
<dbReference type="EMBL" id="FNNH01000003">
    <property type="protein sequence ID" value="SDW13492.1"/>
    <property type="molecule type" value="Genomic_DNA"/>
</dbReference>
<reference evidence="4 5" key="1">
    <citation type="submission" date="2016-10" db="EMBL/GenBank/DDBJ databases">
        <authorList>
            <person name="de Groot N.N."/>
        </authorList>
    </citation>
    <scope>NUCLEOTIDE SEQUENCE [LARGE SCALE GENOMIC DNA]</scope>
    <source>
        <strain evidence="4 5">Nm110</strain>
    </source>
</reference>
<proteinExistence type="predicted"/>
<dbReference type="RefSeq" id="WP_074665038.1">
    <property type="nucleotide sequence ID" value="NZ_FNNH01000003.1"/>
</dbReference>
<dbReference type="GO" id="GO:0016787">
    <property type="term" value="F:hydrolase activity"/>
    <property type="evidence" value="ECO:0007669"/>
    <property type="project" value="UniProtKB-UniRule"/>
</dbReference>
<feature type="domain" description="PNPLA" evidence="3">
    <location>
        <begin position="22"/>
        <end position="193"/>
    </location>
</feature>
<dbReference type="InterPro" id="IPR002641">
    <property type="entry name" value="PNPLA_dom"/>
</dbReference>
<name>A0A1H2R1Z7_9PROT</name>
<feature type="short sequence motif" description="GXSXG" evidence="2">
    <location>
        <begin position="53"/>
        <end position="57"/>
    </location>
</feature>
<evidence type="ECO:0000313" key="4">
    <source>
        <dbReference type="EMBL" id="SDW13492.1"/>
    </source>
</evidence>
<comment type="caution">
    <text evidence="2">Lacks conserved residue(s) required for the propagation of feature annotation.</text>
</comment>
<keyword evidence="2" id="KW-0378">Hydrolase</keyword>
<dbReference type="AlphaFoldDB" id="A0A1H2R1Z7"/>
<feature type="active site" description="Nucleophile" evidence="2">
    <location>
        <position position="55"/>
    </location>
</feature>
<evidence type="ECO:0000259" key="3">
    <source>
        <dbReference type="PROSITE" id="PS51635"/>
    </source>
</evidence>
<dbReference type="SUPFAM" id="SSF52151">
    <property type="entry name" value="FabD/lysophospholipase-like"/>
    <property type="match status" value="1"/>
</dbReference>
<protein>
    <submittedName>
        <fullName evidence="4">Patatin-like phospholipase</fullName>
    </submittedName>
</protein>
<dbReference type="GO" id="GO:0016042">
    <property type="term" value="P:lipid catabolic process"/>
    <property type="evidence" value="ECO:0007669"/>
    <property type="project" value="UniProtKB-UniRule"/>
</dbReference>
<dbReference type="Gene3D" id="3.40.1090.10">
    <property type="entry name" value="Cytosolic phospholipase A2 catalytic domain"/>
    <property type="match status" value="1"/>
</dbReference>
<feature type="active site" description="Proton acceptor" evidence="2">
    <location>
        <position position="179"/>
    </location>
</feature>